<evidence type="ECO:0000256" key="2">
    <source>
        <dbReference type="ARBA" id="ARBA00023015"/>
    </source>
</evidence>
<dbReference type="SUPFAM" id="SSF88946">
    <property type="entry name" value="Sigma2 domain of RNA polymerase sigma factors"/>
    <property type="match status" value="1"/>
</dbReference>
<dbReference type="PROSITE" id="PS00622">
    <property type="entry name" value="HTH_LUXR_1"/>
    <property type="match status" value="1"/>
</dbReference>
<dbReference type="AlphaFoldDB" id="A0AAE9ZDW4"/>
<dbReference type="KEGG" id="hfl:PUV54_01365"/>
<dbReference type="InterPro" id="IPR036388">
    <property type="entry name" value="WH-like_DNA-bd_sf"/>
</dbReference>
<evidence type="ECO:0000259" key="6">
    <source>
        <dbReference type="PROSITE" id="PS00622"/>
    </source>
</evidence>
<dbReference type="RefSeq" id="WP_274493722.1">
    <property type="nucleotide sequence ID" value="NZ_CP118166.1"/>
</dbReference>
<dbReference type="GO" id="GO:0006352">
    <property type="term" value="P:DNA-templated transcription initiation"/>
    <property type="evidence" value="ECO:0007669"/>
    <property type="project" value="InterPro"/>
</dbReference>
<dbReference type="NCBIfam" id="TIGR02937">
    <property type="entry name" value="sigma70-ECF"/>
    <property type="match status" value="1"/>
</dbReference>
<evidence type="ECO:0000313" key="8">
    <source>
        <dbReference type="Proteomes" id="UP001214043"/>
    </source>
</evidence>
<feature type="region of interest" description="Disordered" evidence="5">
    <location>
        <begin position="1"/>
        <end position="35"/>
    </location>
</feature>
<dbReference type="InterPro" id="IPR039425">
    <property type="entry name" value="RNA_pol_sigma-70-like"/>
</dbReference>
<comment type="similarity">
    <text evidence="1">Belongs to the sigma-70 factor family. ECF subfamily.</text>
</comment>
<dbReference type="InterPro" id="IPR013249">
    <property type="entry name" value="RNA_pol_sigma70_r4_t2"/>
</dbReference>
<gene>
    <name evidence="7" type="ORF">PUV54_01365</name>
</gene>
<dbReference type="Pfam" id="PF04542">
    <property type="entry name" value="Sigma70_r2"/>
    <property type="match status" value="1"/>
</dbReference>
<dbReference type="Gene3D" id="1.10.1740.10">
    <property type="match status" value="1"/>
</dbReference>
<accession>A0AAE9ZDW4</accession>
<dbReference type="InterPro" id="IPR014284">
    <property type="entry name" value="RNA_pol_sigma-70_dom"/>
</dbReference>
<dbReference type="GO" id="GO:0003677">
    <property type="term" value="F:DNA binding"/>
    <property type="evidence" value="ECO:0007669"/>
    <property type="project" value="InterPro"/>
</dbReference>
<dbReference type="Gene3D" id="1.10.10.10">
    <property type="entry name" value="Winged helix-like DNA-binding domain superfamily/Winged helix DNA-binding domain"/>
    <property type="match status" value="1"/>
</dbReference>
<name>A0AAE9ZDW4_9PROT</name>
<dbReference type="InterPro" id="IPR000792">
    <property type="entry name" value="Tscrpt_reg_LuxR_C"/>
</dbReference>
<feature type="compositionally biased region" description="Basic and acidic residues" evidence="5">
    <location>
        <begin position="15"/>
        <end position="35"/>
    </location>
</feature>
<evidence type="ECO:0000313" key="7">
    <source>
        <dbReference type="EMBL" id="WDI31835.1"/>
    </source>
</evidence>
<dbReference type="InterPro" id="IPR007627">
    <property type="entry name" value="RNA_pol_sigma70_r2"/>
</dbReference>
<dbReference type="SUPFAM" id="SSF88659">
    <property type="entry name" value="Sigma3 and sigma4 domains of RNA polymerase sigma factors"/>
    <property type="match status" value="1"/>
</dbReference>
<keyword evidence="3" id="KW-0731">Sigma factor</keyword>
<proteinExistence type="inferred from homology"/>
<feature type="domain" description="HTH luxR-type" evidence="6">
    <location>
        <begin position="164"/>
        <end position="191"/>
    </location>
</feature>
<keyword evidence="4" id="KW-0804">Transcription</keyword>
<evidence type="ECO:0000256" key="5">
    <source>
        <dbReference type="SAM" id="MobiDB-lite"/>
    </source>
</evidence>
<dbReference type="Proteomes" id="UP001214043">
    <property type="component" value="Chromosome"/>
</dbReference>
<keyword evidence="2" id="KW-0805">Transcription regulation</keyword>
<dbReference type="PANTHER" id="PTHR43133:SF63">
    <property type="entry name" value="RNA POLYMERASE SIGMA FACTOR FECI-RELATED"/>
    <property type="match status" value="1"/>
</dbReference>
<dbReference type="InterPro" id="IPR013325">
    <property type="entry name" value="RNA_pol_sigma_r2"/>
</dbReference>
<evidence type="ECO:0000256" key="1">
    <source>
        <dbReference type="ARBA" id="ARBA00010641"/>
    </source>
</evidence>
<dbReference type="Pfam" id="PF08281">
    <property type="entry name" value="Sigma70_r4_2"/>
    <property type="match status" value="1"/>
</dbReference>
<evidence type="ECO:0000256" key="3">
    <source>
        <dbReference type="ARBA" id="ARBA00023082"/>
    </source>
</evidence>
<dbReference type="PANTHER" id="PTHR43133">
    <property type="entry name" value="RNA POLYMERASE ECF-TYPE SIGMA FACTO"/>
    <property type="match status" value="1"/>
</dbReference>
<sequence>MVTAGQAPKWAGFHMAERDNRDGKEQDLAAPHSSEKAGELEAVFLATRPELKSFIQRRIDDPQMADDLVQDVYIRAARSENSNEIRQPRALLFSIALNLLRDRFRKKKVRRETQIDRVEWVSGEPAETPEEALIRGIESERVRAVFDEATERQQAIFVMHWQQGLVYAEISKRLNISVRTVERDMSRIVKRMLLELES</sequence>
<organism evidence="7 8">
    <name type="scientific">Hyphococcus flavus</name>
    <dbReference type="NCBI Taxonomy" id="1866326"/>
    <lineage>
        <taxon>Bacteria</taxon>
        <taxon>Pseudomonadati</taxon>
        <taxon>Pseudomonadota</taxon>
        <taxon>Alphaproteobacteria</taxon>
        <taxon>Parvularculales</taxon>
        <taxon>Parvularculaceae</taxon>
        <taxon>Hyphococcus</taxon>
    </lineage>
</organism>
<evidence type="ECO:0000256" key="4">
    <source>
        <dbReference type="ARBA" id="ARBA00023163"/>
    </source>
</evidence>
<dbReference type="EMBL" id="CP118166">
    <property type="protein sequence ID" value="WDI31835.1"/>
    <property type="molecule type" value="Genomic_DNA"/>
</dbReference>
<dbReference type="InterPro" id="IPR013324">
    <property type="entry name" value="RNA_pol_sigma_r3/r4-like"/>
</dbReference>
<dbReference type="GO" id="GO:0016987">
    <property type="term" value="F:sigma factor activity"/>
    <property type="evidence" value="ECO:0007669"/>
    <property type="project" value="UniProtKB-KW"/>
</dbReference>
<reference evidence="7" key="1">
    <citation type="submission" date="2023-02" db="EMBL/GenBank/DDBJ databases">
        <title>Genome sequence of Hyphococcus flavus.</title>
        <authorList>
            <person name="Rong J.-C."/>
            <person name="Zhao Q."/>
            <person name="Yi M."/>
            <person name="Wu J.-Y."/>
        </authorList>
    </citation>
    <scope>NUCLEOTIDE SEQUENCE</scope>
    <source>
        <strain evidence="7">MCCC 1K03223</strain>
    </source>
</reference>
<protein>
    <submittedName>
        <fullName evidence="7">RNA polymerase sigma factor</fullName>
    </submittedName>
</protein>
<keyword evidence="8" id="KW-1185">Reference proteome</keyword>